<protein>
    <submittedName>
        <fullName evidence="1">Putative phosphonate metabolism protein</fullName>
    </submittedName>
</protein>
<dbReference type="InterPro" id="IPR009389">
    <property type="entry name" value="DUF1045"/>
</dbReference>
<gene>
    <name evidence="1" type="ORF">CLV74_11425</name>
</gene>
<organism evidence="1 2">
    <name type="scientific">Donghicola tyrosinivorans</name>
    <dbReference type="NCBI Taxonomy" id="1652492"/>
    <lineage>
        <taxon>Bacteria</taxon>
        <taxon>Pseudomonadati</taxon>
        <taxon>Pseudomonadota</taxon>
        <taxon>Alphaproteobacteria</taxon>
        <taxon>Rhodobacterales</taxon>
        <taxon>Roseobacteraceae</taxon>
        <taxon>Donghicola</taxon>
    </lineage>
</organism>
<keyword evidence="2" id="KW-1185">Reference proteome</keyword>
<dbReference type="OrthoDB" id="4954742at2"/>
<dbReference type="EMBL" id="PVTQ01000014">
    <property type="protein sequence ID" value="PRY85803.1"/>
    <property type="molecule type" value="Genomic_DNA"/>
</dbReference>
<dbReference type="RefSeq" id="WP_106267158.1">
    <property type="nucleotide sequence ID" value="NZ_PVTQ01000014.1"/>
</dbReference>
<dbReference type="PIRSF" id="PIRSF033328">
    <property type="entry name" value="Phest_Mll4975"/>
    <property type="match status" value="1"/>
</dbReference>
<reference evidence="1 2" key="1">
    <citation type="submission" date="2018-03" db="EMBL/GenBank/DDBJ databases">
        <title>Genomic Encyclopedia of Archaeal and Bacterial Type Strains, Phase II (KMG-II): from individual species to whole genera.</title>
        <authorList>
            <person name="Goeker M."/>
        </authorList>
    </citation>
    <scope>NUCLEOTIDE SEQUENCE [LARGE SCALE GENOMIC DNA]</scope>
    <source>
        <strain evidence="1 2">DSM 100212</strain>
    </source>
</reference>
<dbReference type="AlphaFoldDB" id="A0A2T0WGG8"/>
<evidence type="ECO:0000313" key="2">
    <source>
        <dbReference type="Proteomes" id="UP000238392"/>
    </source>
</evidence>
<dbReference type="Pfam" id="PF06299">
    <property type="entry name" value="DUF1045"/>
    <property type="match status" value="1"/>
</dbReference>
<evidence type="ECO:0000313" key="1">
    <source>
        <dbReference type="EMBL" id="PRY85803.1"/>
    </source>
</evidence>
<accession>A0A2T0WGG8</accession>
<dbReference type="Gene3D" id="3.90.1140.10">
    <property type="entry name" value="Cyclic phosphodiesterase"/>
    <property type="match status" value="1"/>
</dbReference>
<dbReference type="Proteomes" id="UP000238392">
    <property type="component" value="Unassembled WGS sequence"/>
</dbReference>
<comment type="caution">
    <text evidence="1">The sequence shown here is derived from an EMBL/GenBank/DDBJ whole genome shotgun (WGS) entry which is preliminary data.</text>
</comment>
<dbReference type="NCBIfam" id="TIGR03223">
    <property type="entry name" value="Phn_opern_protn"/>
    <property type="match status" value="1"/>
</dbReference>
<name>A0A2T0WGG8_9RHOB</name>
<sequence length="226" mass="25143">MQGFKRYAIYYAPEPGPLAEFGARWLGWNPEAGNDLPHLPSDLPLDQITRTPRKYGLHGTIKPPFRLAQGIDIGALHATTRALVAGIKPIRLDGLRLARIGGFLALVPDGDASALSAMAGNIVKALDPFRAPLTEAEIAKRRPDRLTENQRQMLDQFGYPYVLDEFRFHLTLSGRLDPDLAAQTEAELERHLTGILPRPFVIRSLCLFGEADNGCFHLLHRYDLTP</sequence>
<proteinExistence type="predicted"/>